<reference evidence="2" key="2">
    <citation type="journal article" date="2022" name="Microbiol. Resour. Announc.">
        <title>Whole-Genome Sequence of Entomortierella parvispora E1425, a Mucoromycotan Fungus Associated with Burkholderiaceae-Related Endosymbiotic Bacteria.</title>
        <authorList>
            <person name="Herlambang A."/>
            <person name="Guo Y."/>
            <person name="Takashima Y."/>
            <person name="Narisawa K."/>
            <person name="Ohta H."/>
            <person name="Nishizawa T."/>
        </authorList>
    </citation>
    <scope>NUCLEOTIDE SEQUENCE</scope>
    <source>
        <strain evidence="2">E1425</strain>
    </source>
</reference>
<feature type="compositionally biased region" description="Polar residues" evidence="1">
    <location>
        <begin position="645"/>
        <end position="659"/>
    </location>
</feature>
<dbReference type="PANTHER" id="PTHR34144:SF7">
    <property type="entry name" value="EXPORT PROTEIN (CAP59), PUTATIVE (AFU_ORTHOLOGUE AFUA_7G05020)-RELATED"/>
    <property type="match status" value="1"/>
</dbReference>
<dbReference type="Pfam" id="PF11735">
    <property type="entry name" value="CAP59_mtransfer"/>
    <property type="match status" value="1"/>
</dbReference>
<proteinExistence type="predicted"/>
<feature type="region of interest" description="Disordered" evidence="1">
    <location>
        <begin position="638"/>
        <end position="659"/>
    </location>
</feature>
<keyword evidence="3" id="KW-1185">Reference proteome</keyword>
<name>A0A9P3HHN0_9FUNG</name>
<dbReference type="InterPro" id="IPR021047">
    <property type="entry name" value="Mannosyltransferase_CMT1"/>
</dbReference>
<sequence length="659" mass="73028">MSASYTPLSQRPSNHRARSIDDLESNTSSEDGCSTTYEKPYQMTIPQKQLAGFLAFVWCVCVWIALKVMETSASRNQSPLLASTNALLHTSDLFHDFTVPLLEIVNRTHLTHMRCGTGSLPPHLLYFLANGLTDMKAVQGETAEPSSTDDEYPSDSIDDKESETNGKDDEQNDVVRTGSPGASPRRYLLVLSVQDAELVLPDLLIRIMEVIAILGPENCHLSIVDEGSQDQTGPLLALFGELVEKFNRGALQDALGNGPSQGNQEKLQGMGSRRQGKLVYTLTTVSSRDPSKENPETEIIPIGLEPLLQQKDALAFDRVVLLSPVLTCAEDILEMIYQSHLQDSEITCGMDINEDDGAPNPGKEKGAHFVYDSSATRDLAGQPLFVEDTFPIADQEIYDRFQKRLPFQVESCWSSVVVVKSSSLLKTVPSTTLADEGEEPCSLDRRSMFCQQLWGMSPLPSPFIPGEDLVAPNLPPSETQEDNSNGIAKIIIVPSILFTSTAKNYARLGLFNGWGLWPKTEKRYRDDQENKIQAASRRPLYGYRPSTANYGYIPRDEEAQVDDEHEQISEMDTLLNEINSGSLTESMSALAVAIQEGRLSETIIPLLRERLESINAVFGVQDIQEAMFIKQETERIQQWRPRSVPQPSTCSTDVTSSTQ</sequence>
<dbReference type="Proteomes" id="UP000827284">
    <property type="component" value="Unassembled WGS sequence"/>
</dbReference>
<accession>A0A9P3HHN0</accession>
<feature type="compositionally biased region" description="Acidic residues" evidence="1">
    <location>
        <begin position="147"/>
        <end position="156"/>
    </location>
</feature>
<dbReference type="EMBL" id="BQFW01000012">
    <property type="protein sequence ID" value="GJJ76756.1"/>
    <property type="molecule type" value="Genomic_DNA"/>
</dbReference>
<organism evidence="2 3">
    <name type="scientific">Entomortierella parvispora</name>
    <dbReference type="NCBI Taxonomy" id="205924"/>
    <lineage>
        <taxon>Eukaryota</taxon>
        <taxon>Fungi</taxon>
        <taxon>Fungi incertae sedis</taxon>
        <taxon>Mucoromycota</taxon>
        <taxon>Mortierellomycotina</taxon>
        <taxon>Mortierellomycetes</taxon>
        <taxon>Mortierellales</taxon>
        <taxon>Mortierellaceae</taxon>
        <taxon>Entomortierella</taxon>
    </lineage>
</organism>
<feature type="compositionally biased region" description="Basic and acidic residues" evidence="1">
    <location>
        <begin position="157"/>
        <end position="169"/>
    </location>
</feature>
<gene>
    <name evidence="2" type="ORF">EMPS_09115</name>
</gene>
<dbReference type="PANTHER" id="PTHR34144">
    <property type="entry name" value="CHROMOSOME 8, WHOLE GENOME SHOTGUN SEQUENCE"/>
    <property type="match status" value="1"/>
</dbReference>
<evidence type="ECO:0000313" key="2">
    <source>
        <dbReference type="EMBL" id="GJJ76756.1"/>
    </source>
</evidence>
<feature type="compositionally biased region" description="Polar residues" evidence="1">
    <location>
        <begin position="25"/>
        <end position="34"/>
    </location>
</feature>
<feature type="compositionally biased region" description="Polar residues" evidence="1">
    <location>
        <begin position="1"/>
        <end position="12"/>
    </location>
</feature>
<evidence type="ECO:0000313" key="3">
    <source>
        <dbReference type="Proteomes" id="UP000827284"/>
    </source>
</evidence>
<reference evidence="2" key="1">
    <citation type="submission" date="2021-11" db="EMBL/GenBank/DDBJ databases">
        <authorList>
            <person name="Herlambang A."/>
            <person name="Guo Y."/>
            <person name="Takashima Y."/>
            <person name="Nishizawa T."/>
        </authorList>
    </citation>
    <scope>NUCLEOTIDE SEQUENCE</scope>
    <source>
        <strain evidence="2">E1425</strain>
    </source>
</reference>
<dbReference type="OrthoDB" id="262547at2759"/>
<dbReference type="AlphaFoldDB" id="A0A9P3HHN0"/>
<feature type="region of interest" description="Disordered" evidence="1">
    <location>
        <begin position="1"/>
        <end position="34"/>
    </location>
</feature>
<comment type="caution">
    <text evidence="2">The sequence shown here is derived from an EMBL/GenBank/DDBJ whole genome shotgun (WGS) entry which is preliminary data.</text>
</comment>
<protein>
    <submittedName>
        <fullName evidence="2">Uncharacterized protein</fullName>
    </submittedName>
</protein>
<feature type="region of interest" description="Disordered" evidence="1">
    <location>
        <begin position="140"/>
        <end position="179"/>
    </location>
</feature>
<evidence type="ECO:0000256" key="1">
    <source>
        <dbReference type="SAM" id="MobiDB-lite"/>
    </source>
</evidence>